<dbReference type="InterPro" id="IPR027995">
    <property type="entry name" value="Galactosyl_T_N"/>
</dbReference>
<gene>
    <name evidence="15" type="ORF">RN001_015446</name>
</gene>
<evidence type="ECO:0000256" key="6">
    <source>
        <dbReference type="ARBA" id="ARBA00022692"/>
    </source>
</evidence>
<dbReference type="GO" id="GO:0033842">
    <property type="term" value="F:N-acetyl-beta-glucosaminyl-derivative 4-beta-N-acetylgalactosaminyltransferase activity"/>
    <property type="evidence" value="ECO:0007669"/>
    <property type="project" value="TreeGrafter"/>
</dbReference>
<dbReference type="InterPro" id="IPR029044">
    <property type="entry name" value="Nucleotide-diphossugar_trans"/>
</dbReference>
<dbReference type="EC" id="2.4.1.-" evidence="11"/>
<dbReference type="SUPFAM" id="SSF53448">
    <property type="entry name" value="Nucleotide-diphospho-sugar transferases"/>
    <property type="match status" value="1"/>
</dbReference>
<dbReference type="GO" id="GO:0016020">
    <property type="term" value="C:membrane"/>
    <property type="evidence" value="ECO:0007669"/>
    <property type="project" value="UniProtKB-SubCell"/>
</dbReference>
<dbReference type="GO" id="GO:0006688">
    <property type="term" value="P:glycosphingolipid biosynthetic process"/>
    <property type="evidence" value="ECO:0007669"/>
    <property type="project" value="TreeGrafter"/>
</dbReference>
<dbReference type="GO" id="GO:0005975">
    <property type="term" value="P:carbohydrate metabolic process"/>
    <property type="evidence" value="ECO:0007669"/>
    <property type="project" value="InterPro"/>
</dbReference>
<feature type="domain" description="Galactosyltransferase N-terminal" evidence="14">
    <location>
        <begin position="62"/>
        <end position="176"/>
    </location>
</feature>
<keyword evidence="5 11" id="KW-0808">Transferase</keyword>
<evidence type="ECO:0000256" key="9">
    <source>
        <dbReference type="ARBA" id="ARBA00023136"/>
    </source>
</evidence>
<dbReference type="Pfam" id="PF02709">
    <property type="entry name" value="Glyco_transf_7C"/>
    <property type="match status" value="1"/>
</dbReference>
<dbReference type="GO" id="GO:0005794">
    <property type="term" value="C:Golgi apparatus"/>
    <property type="evidence" value="ECO:0007669"/>
    <property type="project" value="TreeGrafter"/>
</dbReference>
<dbReference type="Gene3D" id="3.90.550.10">
    <property type="entry name" value="Spore Coat Polysaccharide Biosynthesis Protein SpsA, Chain A"/>
    <property type="match status" value="1"/>
</dbReference>
<feature type="signal peptide" evidence="12">
    <location>
        <begin position="1"/>
        <end position="23"/>
    </location>
</feature>
<keyword evidence="8" id="KW-1133">Transmembrane helix</keyword>
<protein>
    <recommendedName>
        <fullName evidence="11">Beta-1,4-N-acetylgalactosaminyltransferase</fullName>
        <ecNumber evidence="11">2.4.1.-</ecNumber>
    </recommendedName>
    <alternativeName>
        <fullName evidence="11">Beta-4-GalNAcT</fullName>
    </alternativeName>
</protein>
<evidence type="ECO:0000256" key="1">
    <source>
        <dbReference type="ARBA" id="ARBA00004606"/>
    </source>
</evidence>
<reference evidence="16" key="1">
    <citation type="submission" date="2023-01" db="EMBL/GenBank/DDBJ databases">
        <title>Key to firefly adult light organ development and bioluminescence: homeobox transcription factors regulate luciferase expression and transportation to peroxisome.</title>
        <authorList>
            <person name="Fu X."/>
        </authorList>
    </citation>
    <scope>NUCLEOTIDE SEQUENCE [LARGE SCALE GENOMIC DNA]</scope>
</reference>
<keyword evidence="16" id="KW-1185">Reference proteome</keyword>
<dbReference type="PANTHER" id="PTHR19300">
    <property type="entry name" value="BETA-1,4-GALACTOSYLTRANSFERASE"/>
    <property type="match status" value="1"/>
</dbReference>
<comment type="cofactor">
    <cofactor evidence="11">
        <name>Mn(2+)</name>
        <dbReference type="ChEBI" id="CHEBI:29035"/>
    </cofactor>
</comment>
<evidence type="ECO:0000259" key="14">
    <source>
        <dbReference type="Pfam" id="PF13733"/>
    </source>
</evidence>
<comment type="subcellular location">
    <subcellularLocation>
        <location evidence="1 11">Membrane</location>
        <topology evidence="1 11">Single-pass type II membrane protein</topology>
    </subcellularLocation>
</comment>
<name>A0AAN7NZ27_9COLE</name>
<evidence type="ECO:0000256" key="10">
    <source>
        <dbReference type="ARBA" id="ARBA00023180"/>
    </source>
</evidence>
<dbReference type="InterPro" id="IPR003859">
    <property type="entry name" value="Galactosyl_T"/>
</dbReference>
<evidence type="ECO:0000256" key="12">
    <source>
        <dbReference type="SAM" id="SignalP"/>
    </source>
</evidence>
<evidence type="ECO:0000256" key="4">
    <source>
        <dbReference type="ARBA" id="ARBA00022676"/>
    </source>
</evidence>
<evidence type="ECO:0000256" key="7">
    <source>
        <dbReference type="ARBA" id="ARBA00022968"/>
    </source>
</evidence>
<comment type="similarity">
    <text evidence="3 11">Belongs to the glycosyltransferase 7 family.</text>
</comment>
<keyword evidence="10 11" id="KW-0325">Glycoprotein</keyword>
<accession>A0AAN7NZ27</accession>
<evidence type="ECO:0000313" key="15">
    <source>
        <dbReference type="EMBL" id="KAK4873417.1"/>
    </source>
</evidence>
<keyword evidence="7 11" id="KW-0735">Signal-anchor</keyword>
<dbReference type="Proteomes" id="UP001353858">
    <property type="component" value="Unassembled WGS sequence"/>
</dbReference>
<dbReference type="PRINTS" id="PR02050">
    <property type="entry name" value="B14GALTRFASE"/>
</dbReference>
<evidence type="ECO:0000259" key="13">
    <source>
        <dbReference type="Pfam" id="PF02709"/>
    </source>
</evidence>
<dbReference type="GO" id="GO:0046872">
    <property type="term" value="F:metal ion binding"/>
    <property type="evidence" value="ECO:0007669"/>
    <property type="project" value="UniProtKB-UniRule"/>
</dbReference>
<dbReference type="AlphaFoldDB" id="A0AAN7NZ27"/>
<keyword evidence="6" id="KW-0812">Transmembrane</keyword>
<feature type="domain" description="Galactosyltransferase C-terminal" evidence="13">
    <location>
        <begin position="181"/>
        <end position="258"/>
    </location>
</feature>
<evidence type="ECO:0000256" key="5">
    <source>
        <dbReference type="ARBA" id="ARBA00022679"/>
    </source>
</evidence>
<dbReference type="PANTHER" id="PTHR19300:SF48">
    <property type="entry name" value="BETA-1,4-N-ACETYLGALACTOSAMINYLTRANSFERASE"/>
    <property type="match status" value="1"/>
</dbReference>
<evidence type="ECO:0000256" key="3">
    <source>
        <dbReference type="ARBA" id="ARBA00005735"/>
    </source>
</evidence>
<evidence type="ECO:0000256" key="8">
    <source>
        <dbReference type="ARBA" id="ARBA00022989"/>
    </source>
</evidence>
<dbReference type="Pfam" id="PF13733">
    <property type="entry name" value="Glyco_transf_7N"/>
    <property type="match status" value="1"/>
</dbReference>
<feature type="chain" id="PRO_5042884715" description="Beta-1,4-N-acetylgalactosaminyltransferase" evidence="12">
    <location>
        <begin position="24"/>
        <end position="302"/>
    </location>
</feature>
<comment type="function">
    <text evidence="11">Catalyzes the transfer of galactose onto proteins or lipids.</text>
</comment>
<proteinExistence type="inferred from homology"/>
<dbReference type="CDD" id="cd00899">
    <property type="entry name" value="b4GalT"/>
    <property type="match status" value="1"/>
</dbReference>
<keyword evidence="12" id="KW-0732">Signal</keyword>
<evidence type="ECO:0000256" key="11">
    <source>
        <dbReference type="RuleBase" id="RU368121"/>
    </source>
</evidence>
<evidence type="ECO:0000256" key="2">
    <source>
        <dbReference type="ARBA" id="ARBA00004922"/>
    </source>
</evidence>
<organism evidence="15 16">
    <name type="scientific">Aquatica leii</name>
    <dbReference type="NCBI Taxonomy" id="1421715"/>
    <lineage>
        <taxon>Eukaryota</taxon>
        <taxon>Metazoa</taxon>
        <taxon>Ecdysozoa</taxon>
        <taxon>Arthropoda</taxon>
        <taxon>Hexapoda</taxon>
        <taxon>Insecta</taxon>
        <taxon>Pterygota</taxon>
        <taxon>Neoptera</taxon>
        <taxon>Endopterygota</taxon>
        <taxon>Coleoptera</taxon>
        <taxon>Polyphaga</taxon>
        <taxon>Elateriformia</taxon>
        <taxon>Elateroidea</taxon>
        <taxon>Lampyridae</taxon>
        <taxon>Luciolinae</taxon>
        <taxon>Aquatica</taxon>
    </lineage>
</organism>
<sequence length="302" mass="35131">MRKFSLFVLIILFVVLFHPGRHAKYYDYIQISDVLSEIVPNQQSNLTNCPTGFYHKLLQTATKTKSIHSPSNFTQPKLGGEYEPSDCKAIFEVAVIVPYRNRQTQLQLFLNYMHAFLQQQKLKYRIFVVEQNDAFPFNRAKMLNVGANEAMKMNFPCLILHDVDLFPLNPKNLYACFKKPRHMSSSVDTFRFNLPYLSLFGGVIAIQLEHFKLVNGMSNMFDGWGGEDDDFFTRLKEHNLVPYRLAPELSVYTMLSHKKQPVAIDRWKKLEGSLDRQMVDGLNSIPNNYKVEFEELYTHILV</sequence>
<keyword evidence="11" id="KW-0479">Metal-binding</keyword>
<comment type="pathway">
    <text evidence="2 11">Protein modification; protein glycosylation.</text>
</comment>
<comment type="caution">
    <text evidence="15">The sequence shown here is derived from an EMBL/GenBank/DDBJ whole genome shotgun (WGS) entry which is preliminary data.</text>
</comment>
<dbReference type="InterPro" id="IPR027791">
    <property type="entry name" value="Galactosyl_T_C"/>
</dbReference>
<keyword evidence="9" id="KW-0472">Membrane</keyword>
<keyword evidence="11" id="KW-0464">Manganese</keyword>
<evidence type="ECO:0000313" key="16">
    <source>
        <dbReference type="Proteomes" id="UP001353858"/>
    </source>
</evidence>
<dbReference type="EMBL" id="JARPUR010000007">
    <property type="protein sequence ID" value="KAK4873417.1"/>
    <property type="molecule type" value="Genomic_DNA"/>
</dbReference>
<keyword evidence="4 11" id="KW-0328">Glycosyltransferase</keyword>
<dbReference type="GO" id="GO:0008378">
    <property type="term" value="F:galactosyltransferase activity"/>
    <property type="evidence" value="ECO:0007669"/>
    <property type="project" value="TreeGrafter"/>
</dbReference>